<evidence type="ECO:0000259" key="3">
    <source>
        <dbReference type="SMART" id="SM00421"/>
    </source>
</evidence>
<feature type="domain" description="HTH luxR-type" evidence="3">
    <location>
        <begin position="101"/>
        <end position="158"/>
    </location>
</feature>
<organism evidence="4 5">
    <name type="scientific">Kitasatospora acidiphila</name>
    <dbReference type="NCBI Taxonomy" id="2567942"/>
    <lineage>
        <taxon>Bacteria</taxon>
        <taxon>Bacillati</taxon>
        <taxon>Actinomycetota</taxon>
        <taxon>Actinomycetes</taxon>
        <taxon>Kitasatosporales</taxon>
        <taxon>Streptomycetaceae</taxon>
        <taxon>Kitasatospora</taxon>
    </lineage>
</organism>
<dbReference type="Gene3D" id="1.10.10.10">
    <property type="entry name" value="Winged helix-like DNA-binding domain superfamily/Winged helix DNA-binding domain"/>
    <property type="match status" value="1"/>
</dbReference>
<dbReference type="InterPro" id="IPR036388">
    <property type="entry name" value="WH-like_DNA-bd_sf"/>
</dbReference>
<evidence type="ECO:0000313" key="4">
    <source>
        <dbReference type="EMBL" id="TQF04787.1"/>
    </source>
</evidence>
<dbReference type="SMART" id="SM00421">
    <property type="entry name" value="HTH_LUXR"/>
    <property type="match status" value="1"/>
</dbReference>
<evidence type="ECO:0000256" key="2">
    <source>
        <dbReference type="SAM" id="MobiDB-lite"/>
    </source>
</evidence>
<dbReference type="Proteomes" id="UP000319103">
    <property type="component" value="Unassembled WGS sequence"/>
</dbReference>
<dbReference type="GO" id="GO:0003677">
    <property type="term" value="F:DNA binding"/>
    <property type="evidence" value="ECO:0007669"/>
    <property type="project" value="InterPro"/>
</dbReference>
<dbReference type="GO" id="GO:0006355">
    <property type="term" value="P:regulation of DNA-templated transcription"/>
    <property type="evidence" value="ECO:0007669"/>
    <property type="project" value="InterPro"/>
</dbReference>
<keyword evidence="1" id="KW-0175">Coiled coil</keyword>
<gene>
    <name evidence="4" type="ORF">E6W39_24365</name>
</gene>
<dbReference type="InterPro" id="IPR000792">
    <property type="entry name" value="Tscrpt_reg_LuxR_C"/>
</dbReference>
<protein>
    <recommendedName>
        <fullName evidence="3">HTH luxR-type domain-containing protein</fullName>
    </recommendedName>
</protein>
<dbReference type="Pfam" id="PF00196">
    <property type="entry name" value="GerE"/>
    <property type="match status" value="1"/>
</dbReference>
<accession>A0A540W739</accession>
<dbReference type="OrthoDB" id="3178272at2"/>
<keyword evidence="5" id="KW-1185">Reference proteome</keyword>
<evidence type="ECO:0000313" key="5">
    <source>
        <dbReference type="Proteomes" id="UP000319103"/>
    </source>
</evidence>
<feature type="region of interest" description="Disordered" evidence="2">
    <location>
        <begin position="57"/>
        <end position="100"/>
    </location>
</feature>
<dbReference type="SUPFAM" id="SSF46894">
    <property type="entry name" value="C-terminal effector domain of the bipartite response regulators"/>
    <property type="match status" value="1"/>
</dbReference>
<proteinExistence type="predicted"/>
<name>A0A540W739_9ACTN</name>
<dbReference type="RefSeq" id="WP_141635342.1">
    <property type="nucleotide sequence ID" value="NZ_VIGB01000003.1"/>
</dbReference>
<sequence length="165" mass="18515">MTDWEKQLKQRRAAIRRAEQALEETIADAYDLGGLSWRKIGAAAEVNHEWARKTAAAVRERREAGPGADPLPADPVANPRRTRAAGQDTEPTMPGEYTPDLTRLTHRERSIIDLLADGKELVEIASLFGVQRERVAQQRRNARRKLGVTTEPQWQAVLRASQDEA</sequence>
<feature type="compositionally biased region" description="Low complexity" evidence="2">
    <location>
        <begin position="65"/>
        <end position="77"/>
    </location>
</feature>
<dbReference type="EMBL" id="VIGB01000003">
    <property type="protein sequence ID" value="TQF04787.1"/>
    <property type="molecule type" value="Genomic_DNA"/>
</dbReference>
<dbReference type="InterPro" id="IPR016032">
    <property type="entry name" value="Sig_transdc_resp-reg_C-effctor"/>
</dbReference>
<reference evidence="4 5" key="1">
    <citation type="submission" date="2019-06" db="EMBL/GenBank/DDBJ databases">
        <title>Description of Kitasatospora acidophila sp. nov. isolated from pine grove soil, and reclassification of Streptomyces novaecaesareae to Kitasatospora novaeceasareae comb. nov.</title>
        <authorList>
            <person name="Kim M.J."/>
        </authorList>
    </citation>
    <scope>NUCLEOTIDE SEQUENCE [LARGE SCALE GENOMIC DNA]</scope>
    <source>
        <strain evidence="4 5">MMS16-CNU292</strain>
    </source>
</reference>
<dbReference type="AlphaFoldDB" id="A0A540W739"/>
<feature type="coiled-coil region" evidence="1">
    <location>
        <begin position="1"/>
        <end position="28"/>
    </location>
</feature>
<evidence type="ECO:0000256" key="1">
    <source>
        <dbReference type="SAM" id="Coils"/>
    </source>
</evidence>
<comment type="caution">
    <text evidence="4">The sequence shown here is derived from an EMBL/GenBank/DDBJ whole genome shotgun (WGS) entry which is preliminary data.</text>
</comment>